<evidence type="ECO:0000313" key="2">
    <source>
        <dbReference type="EMBL" id="KAF6505681.1"/>
    </source>
</evidence>
<reference evidence="2 3" key="1">
    <citation type="journal article" date="2020" name="Nature">
        <title>Six reference-quality genomes reveal evolution of bat adaptations.</title>
        <authorList>
            <person name="Jebb D."/>
            <person name="Huang Z."/>
            <person name="Pippel M."/>
            <person name="Hughes G.M."/>
            <person name="Lavrichenko K."/>
            <person name="Devanna P."/>
            <person name="Winkler S."/>
            <person name="Jermiin L.S."/>
            <person name="Skirmuntt E.C."/>
            <person name="Katzourakis A."/>
            <person name="Burkitt-Gray L."/>
            <person name="Ray D.A."/>
            <person name="Sullivan K.A.M."/>
            <person name="Roscito J.G."/>
            <person name="Kirilenko B.M."/>
            <person name="Davalos L.M."/>
            <person name="Corthals A.P."/>
            <person name="Power M.L."/>
            <person name="Jones G."/>
            <person name="Ransome R.D."/>
            <person name="Dechmann D.K.N."/>
            <person name="Locatelli A.G."/>
            <person name="Puechmaille S.J."/>
            <person name="Fedrigo O."/>
            <person name="Jarvis E.D."/>
            <person name="Hiller M."/>
            <person name="Vernes S.C."/>
            <person name="Myers E.W."/>
            <person name="Teeling E.C."/>
        </authorList>
    </citation>
    <scope>NUCLEOTIDE SEQUENCE [LARGE SCALE GENOMIC DNA]</scope>
    <source>
        <strain evidence="2">MRouAeg1</strain>
        <tissue evidence="2">Muscle</tissue>
    </source>
</reference>
<feature type="region of interest" description="Disordered" evidence="1">
    <location>
        <begin position="103"/>
        <end position="123"/>
    </location>
</feature>
<keyword evidence="3" id="KW-1185">Reference proteome</keyword>
<accession>A0A7J8KA66</accession>
<comment type="caution">
    <text evidence="2">The sequence shown here is derived from an EMBL/GenBank/DDBJ whole genome shotgun (WGS) entry which is preliminary data.</text>
</comment>
<proteinExistence type="predicted"/>
<dbReference type="EMBL" id="JACASE010000001">
    <property type="protein sequence ID" value="KAF6505681.1"/>
    <property type="molecule type" value="Genomic_DNA"/>
</dbReference>
<evidence type="ECO:0000256" key="1">
    <source>
        <dbReference type="SAM" id="MobiDB-lite"/>
    </source>
</evidence>
<name>A0A7J8KA66_ROUAE</name>
<gene>
    <name evidence="2" type="ORF">HJG63_007223</name>
</gene>
<evidence type="ECO:0000313" key="3">
    <source>
        <dbReference type="Proteomes" id="UP000593571"/>
    </source>
</evidence>
<organism evidence="2 3">
    <name type="scientific">Rousettus aegyptiacus</name>
    <name type="common">Egyptian fruit bat</name>
    <name type="synonym">Pteropus aegyptiacus</name>
    <dbReference type="NCBI Taxonomy" id="9407"/>
    <lineage>
        <taxon>Eukaryota</taxon>
        <taxon>Metazoa</taxon>
        <taxon>Chordata</taxon>
        <taxon>Craniata</taxon>
        <taxon>Vertebrata</taxon>
        <taxon>Euteleostomi</taxon>
        <taxon>Mammalia</taxon>
        <taxon>Eutheria</taxon>
        <taxon>Laurasiatheria</taxon>
        <taxon>Chiroptera</taxon>
        <taxon>Yinpterochiroptera</taxon>
        <taxon>Pteropodoidea</taxon>
        <taxon>Pteropodidae</taxon>
        <taxon>Rousettinae</taxon>
        <taxon>Rousettus</taxon>
    </lineage>
</organism>
<protein>
    <submittedName>
        <fullName evidence="2">Uncharacterized protein</fullName>
    </submittedName>
</protein>
<dbReference type="Proteomes" id="UP000593571">
    <property type="component" value="Unassembled WGS sequence"/>
</dbReference>
<sequence length="123" mass="13410">MTHFPNHLESQGGVGGNGGARCLDCLSTCRRNSACGMSGRPQVLLGLLVHGMLYEFPQWTAARRAWPREQGSGYPCRCWRQRQRLGPKQRPCCSATSIASTGMTPLLAGPRAPRPHQRPGPCP</sequence>
<dbReference type="AlphaFoldDB" id="A0A7J8KA66"/>